<keyword evidence="1" id="KW-1133">Transmembrane helix</keyword>
<dbReference type="Ensembl" id="ENSECAT00000128747.1">
    <property type="protein sequence ID" value="ENSECAP00000077398.1"/>
    <property type="gene ID" value="ENSECAG00000043895.1"/>
</dbReference>
<reference evidence="2" key="2">
    <citation type="submission" date="2025-05" db="UniProtKB">
        <authorList>
            <consortium name="Ensembl"/>
        </authorList>
    </citation>
    <scope>IDENTIFICATION</scope>
    <source>
        <strain evidence="2">Thoroughbred</strain>
    </source>
</reference>
<keyword evidence="1" id="KW-0472">Membrane</keyword>
<name>A0A9L0S7R5_HORSE</name>
<dbReference type="AlphaFoldDB" id="A0A9L0S7R5"/>
<keyword evidence="3" id="KW-1185">Reference proteome</keyword>
<evidence type="ECO:0000313" key="2">
    <source>
        <dbReference type="Ensembl" id="ENSECAP00000070891.1"/>
    </source>
</evidence>
<evidence type="ECO:0000313" key="3">
    <source>
        <dbReference type="Proteomes" id="UP000002281"/>
    </source>
</evidence>
<organism evidence="2 3">
    <name type="scientific">Equus caballus</name>
    <name type="common">Horse</name>
    <dbReference type="NCBI Taxonomy" id="9796"/>
    <lineage>
        <taxon>Eukaryota</taxon>
        <taxon>Metazoa</taxon>
        <taxon>Chordata</taxon>
        <taxon>Craniata</taxon>
        <taxon>Vertebrata</taxon>
        <taxon>Euteleostomi</taxon>
        <taxon>Mammalia</taxon>
        <taxon>Eutheria</taxon>
        <taxon>Laurasiatheria</taxon>
        <taxon>Perissodactyla</taxon>
        <taxon>Equidae</taxon>
        <taxon>Equus</taxon>
    </lineage>
</organism>
<protein>
    <submittedName>
        <fullName evidence="2">Uncharacterized protein</fullName>
    </submittedName>
</protein>
<feature type="transmembrane region" description="Helical" evidence="1">
    <location>
        <begin position="43"/>
        <end position="65"/>
    </location>
</feature>
<accession>A0A9L0S7R5</accession>
<sequence length="95" mass="11131">MVNFLRSHPTVFHSCCTILCCQHQYTRVPISPHPHQRLLFSDFLVIAILMGLTYYLIVVLICILLRIIDVEHIFMCFTICISSLKKCLFESFAYF</sequence>
<evidence type="ECO:0000256" key="1">
    <source>
        <dbReference type="SAM" id="Phobius"/>
    </source>
</evidence>
<dbReference type="Ensembl" id="ENSECAT00000141269.1">
    <property type="protein sequence ID" value="ENSECAP00000070891.1"/>
    <property type="gene ID" value="ENSECAG00000043895.1"/>
</dbReference>
<dbReference type="Proteomes" id="UP000002281">
    <property type="component" value="Chromosome 7"/>
</dbReference>
<reference evidence="2 3" key="1">
    <citation type="journal article" date="2009" name="Science">
        <title>Genome sequence, comparative analysis, and population genetics of the domestic horse.</title>
        <authorList>
            <consortium name="Broad Institute Genome Sequencing Platform"/>
            <consortium name="Broad Institute Whole Genome Assembly Team"/>
            <person name="Wade C.M."/>
            <person name="Giulotto E."/>
            <person name="Sigurdsson S."/>
            <person name="Zoli M."/>
            <person name="Gnerre S."/>
            <person name="Imsland F."/>
            <person name="Lear T.L."/>
            <person name="Adelson D.L."/>
            <person name="Bailey E."/>
            <person name="Bellone R.R."/>
            <person name="Bloecker H."/>
            <person name="Distl O."/>
            <person name="Edgar R.C."/>
            <person name="Garber M."/>
            <person name="Leeb T."/>
            <person name="Mauceli E."/>
            <person name="MacLeod J.N."/>
            <person name="Penedo M.C.T."/>
            <person name="Raison J.M."/>
            <person name="Sharpe T."/>
            <person name="Vogel J."/>
            <person name="Andersson L."/>
            <person name="Antczak D.F."/>
            <person name="Biagi T."/>
            <person name="Binns M.M."/>
            <person name="Chowdhary B.P."/>
            <person name="Coleman S.J."/>
            <person name="Della Valle G."/>
            <person name="Fryc S."/>
            <person name="Guerin G."/>
            <person name="Hasegawa T."/>
            <person name="Hill E.W."/>
            <person name="Jurka J."/>
            <person name="Kiialainen A."/>
            <person name="Lindgren G."/>
            <person name="Liu J."/>
            <person name="Magnani E."/>
            <person name="Mickelson J.R."/>
            <person name="Murray J."/>
            <person name="Nergadze S.G."/>
            <person name="Onofrio R."/>
            <person name="Pedroni S."/>
            <person name="Piras M.F."/>
            <person name="Raudsepp T."/>
            <person name="Rocchi M."/>
            <person name="Roeed K.H."/>
            <person name="Ryder O.A."/>
            <person name="Searle S."/>
            <person name="Skow L."/>
            <person name="Swinburne J.E."/>
            <person name="Syvaenen A.C."/>
            <person name="Tozaki T."/>
            <person name="Valberg S.J."/>
            <person name="Vaudin M."/>
            <person name="White J.R."/>
            <person name="Zody M.C."/>
            <person name="Lander E.S."/>
            <person name="Lindblad-Toh K."/>
        </authorList>
    </citation>
    <scope>NUCLEOTIDE SEQUENCE [LARGE SCALE GENOMIC DNA]</scope>
    <source>
        <strain evidence="2 3">Thoroughbred</strain>
    </source>
</reference>
<keyword evidence="1" id="KW-0812">Transmembrane</keyword>
<dbReference type="GeneTree" id="ENSGT01150000287688"/>
<proteinExistence type="predicted"/>